<evidence type="ECO:0008006" key="3">
    <source>
        <dbReference type="Google" id="ProtNLM"/>
    </source>
</evidence>
<evidence type="ECO:0000313" key="2">
    <source>
        <dbReference type="Proteomes" id="UP000243525"/>
    </source>
</evidence>
<proteinExistence type="predicted"/>
<dbReference type="InterPro" id="IPR013320">
    <property type="entry name" value="ConA-like_dom_sf"/>
</dbReference>
<name>A0A2T5C0L9_9BACT</name>
<dbReference type="GO" id="GO:0005975">
    <property type="term" value="P:carbohydrate metabolic process"/>
    <property type="evidence" value="ECO:0007669"/>
    <property type="project" value="UniProtKB-ARBA"/>
</dbReference>
<comment type="caution">
    <text evidence="1">The sequence shown here is derived from an EMBL/GenBank/DDBJ whole genome shotgun (WGS) entry which is preliminary data.</text>
</comment>
<dbReference type="GO" id="GO:0004553">
    <property type="term" value="F:hydrolase activity, hydrolyzing O-glycosyl compounds"/>
    <property type="evidence" value="ECO:0007669"/>
    <property type="project" value="UniProtKB-ARBA"/>
</dbReference>
<dbReference type="Proteomes" id="UP000243525">
    <property type="component" value="Unassembled WGS sequence"/>
</dbReference>
<protein>
    <recommendedName>
        <fullName evidence="3">Glycosyl hydrolase family 16</fullName>
    </recommendedName>
</protein>
<reference evidence="1 2" key="1">
    <citation type="submission" date="2018-04" db="EMBL/GenBank/DDBJ databases">
        <title>Genomic Encyclopedia of Archaeal and Bacterial Type Strains, Phase II (KMG-II): from individual species to whole genera.</title>
        <authorList>
            <person name="Goeker M."/>
        </authorList>
    </citation>
    <scope>NUCLEOTIDE SEQUENCE [LARGE SCALE GENOMIC DNA]</scope>
    <source>
        <strain evidence="1 2">DSM 28823</strain>
    </source>
</reference>
<dbReference type="AlphaFoldDB" id="A0A2T5C0L9"/>
<dbReference type="CDD" id="cd00413">
    <property type="entry name" value="Glyco_hydrolase_16"/>
    <property type="match status" value="1"/>
</dbReference>
<dbReference type="SUPFAM" id="SSF49899">
    <property type="entry name" value="Concanavalin A-like lectins/glucanases"/>
    <property type="match status" value="1"/>
</dbReference>
<dbReference type="OrthoDB" id="9809583at2"/>
<gene>
    <name evidence="1" type="ORF">C8N47_11029</name>
</gene>
<accession>A0A2T5C0L9</accession>
<keyword evidence="2" id="KW-1185">Reference proteome</keyword>
<evidence type="ECO:0000313" key="1">
    <source>
        <dbReference type="EMBL" id="PTN08143.1"/>
    </source>
</evidence>
<organism evidence="1 2">
    <name type="scientific">Mangrovibacterium marinum</name>
    <dbReference type="NCBI Taxonomy" id="1639118"/>
    <lineage>
        <taxon>Bacteria</taxon>
        <taxon>Pseudomonadati</taxon>
        <taxon>Bacteroidota</taxon>
        <taxon>Bacteroidia</taxon>
        <taxon>Marinilabiliales</taxon>
        <taxon>Prolixibacteraceae</taxon>
        <taxon>Mangrovibacterium</taxon>
    </lineage>
</organism>
<dbReference type="EMBL" id="QAAD01000010">
    <property type="protein sequence ID" value="PTN08143.1"/>
    <property type="molecule type" value="Genomic_DNA"/>
</dbReference>
<dbReference type="Gene3D" id="2.60.120.200">
    <property type="match status" value="2"/>
</dbReference>
<dbReference type="RefSeq" id="WP_107822595.1">
    <property type="nucleotide sequence ID" value="NZ_OY782574.1"/>
</dbReference>
<sequence length="480" mass="55841">MSFKLFFLSTFKGLRNTPKVENKRDTLFSDYQEYSELVGSADLKLYLELQQYVNSEAFKKEKTQAQTEKFAGSPEAKMIAEYEKLAADPKIKDFYVIKGSPDFQKYELLGKSDLIREFVELRDYVQSKKYDADKKAFKPKGNESFENSAAHKKYERYQELAKSADVLFWTEFPSQKIYQNYKEMVNSPRRVRYEELKKELESEAFVARKAFLEDPNRWEKTEACQKEKMYNELKEQARFKAYEKYRNSTDEFRFFENHELLLEDHFDEGKLDDTKWKPISQLAEKTIGKNFSKPGDLHAYTEGANIQHSGSSVMLTVKKEQTDSLVWNFPLGFTPVSFDYSAGMLCSKQSFVVKSGVLEAKIKYQPNKQLVDLFCLADDQNKFRLNLLEAGSVCRLGLNQADRATFEKLGGLAAGQFYIFSVAWGQGQISWKINNHLIYTVQQSVPDLPLRINISSIVVDPPKQLPHQFELDWIRLYKTK</sequence>